<evidence type="ECO:0000256" key="1">
    <source>
        <dbReference type="SAM" id="Phobius"/>
    </source>
</evidence>
<keyword evidence="3" id="KW-1185">Reference proteome</keyword>
<keyword evidence="1" id="KW-0472">Membrane</keyword>
<organism evidence="2 3">
    <name type="scientific">Exobacillus caeni</name>
    <dbReference type="NCBI Taxonomy" id="2574798"/>
    <lineage>
        <taxon>Bacteria</taxon>
        <taxon>Bacillati</taxon>
        <taxon>Bacillota</taxon>
        <taxon>Bacilli</taxon>
        <taxon>Bacillales</taxon>
        <taxon>Guptibacillaceae</taxon>
        <taxon>Exobacillus</taxon>
    </lineage>
</organism>
<keyword evidence="1" id="KW-0812">Transmembrane</keyword>
<proteinExistence type="predicted"/>
<feature type="transmembrane region" description="Helical" evidence="1">
    <location>
        <begin position="30"/>
        <end position="52"/>
    </location>
</feature>
<name>A0A5R9F8U0_9BACL</name>
<dbReference type="RefSeq" id="WP_171016816.1">
    <property type="nucleotide sequence ID" value="NZ_SWLG01000007.1"/>
</dbReference>
<accession>A0A5R9F8U0</accession>
<comment type="caution">
    <text evidence="2">The sequence shown here is derived from an EMBL/GenBank/DDBJ whole genome shotgun (WGS) entry which is preliminary data.</text>
</comment>
<dbReference type="EMBL" id="SWLG01000007">
    <property type="protein sequence ID" value="TLS37263.1"/>
    <property type="molecule type" value="Genomic_DNA"/>
</dbReference>
<feature type="transmembrane region" description="Helical" evidence="1">
    <location>
        <begin position="6"/>
        <end position="23"/>
    </location>
</feature>
<dbReference type="AlphaFoldDB" id="A0A5R9F8U0"/>
<keyword evidence="1" id="KW-1133">Transmembrane helix</keyword>
<dbReference type="Proteomes" id="UP000308230">
    <property type="component" value="Unassembled WGS sequence"/>
</dbReference>
<protein>
    <submittedName>
        <fullName evidence="2">Uncharacterized protein</fullName>
    </submittedName>
</protein>
<evidence type="ECO:0000313" key="3">
    <source>
        <dbReference type="Proteomes" id="UP000308230"/>
    </source>
</evidence>
<gene>
    <name evidence="2" type="ORF">FCL54_12125</name>
</gene>
<sequence length="60" mass="7162">MALILAMLIIFATMCISLMGMVKRRNQKRVLFLLIPFFISFIVLVFIGYMMLYNKLYFLF</sequence>
<reference evidence="2 3" key="1">
    <citation type="submission" date="2019-04" db="EMBL/GenBank/DDBJ databases">
        <title>Bacillus caeni sp. nov., a bacterium isolated from mangrove sediment.</title>
        <authorList>
            <person name="Huang H."/>
            <person name="Mo K."/>
            <person name="Hu Y."/>
        </authorList>
    </citation>
    <scope>NUCLEOTIDE SEQUENCE [LARGE SCALE GENOMIC DNA]</scope>
    <source>
        <strain evidence="2 3">HB172195</strain>
    </source>
</reference>
<evidence type="ECO:0000313" key="2">
    <source>
        <dbReference type="EMBL" id="TLS37263.1"/>
    </source>
</evidence>